<gene>
    <name evidence="8" type="primary">mobA</name>
    <name evidence="11" type="ordered locus">amb2667</name>
</gene>
<dbReference type="PANTHER" id="PTHR19136:SF81">
    <property type="entry name" value="MOLYBDENUM COFACTOR GUANYLYLTRANSFERASE"/>
    <property type="match status" value="1"/>
</dbReference>
<dbReference type="InterPro" id="IPR021736">
    <property type="entry name" value="DUF3305"/>
</dbReference>
<comment type="similarity">
    <text evidence="8">Belongs to the MobA family.</text>
</comment>
<reference evidence="11 12" key="1">
    <citation type="journal article" date="2005" name="DNA Res.">
        <title>Complete genome sequence of the facultative anaerobic magnetotactic bacterium Magnetospirillum sp. strain AMB-1.</title>
        <authorList>
            <person name="Matsunaga T."/>
            <person name="Okamura Y."/>
            <person name="Fukuda Y."/>
            <person name="Wahyudi A.T."/>
            <person name="Murase Y."/>
            <person name="Takeyama H."/>
        </authorList>
    </citation>
    <scope>NUCLEOTIDE SEQUENCE [LARGE SCALE GENOMIC DNA]</scope>
    <source>
        <strain evidence="12">ATCC 700264 / AMB-1</strain>
    </source>
</reference>
<dbReference type="EMBL" id="AP007255">
    <property type="protein sequence ID" value="BAE51471.1"/>
    <property type="molecule type" value="Genomic_DNA"/>
</dbReference>
<keyword evidence="7 8" id="KW-0501">Molybdenum cofactor biosynthesis</keyword>
<dbReference type="Pfam" id="PF12804">
    <property type="entry name" value="NTP_transf_3"/>
    <property type="match status" value="1"/>
</dbReference>
<comment type="catalytic activity">
    <reaction evidence="8">
        <text>Mo-molybdopterin + GTP + H(+) = Mo-molybdopterin guanine dinucleotide + diphosphate</text>
        <dbReference type="Rhea" id="RHEA:34243"/>
        <dbReference type="ChEBI" id="CHEBI:15378"/>
        <dbReference type="ChEBI" id="CHEBI:33019"/>
        <dbReference type="ChEBI" id="CHEBI:37565"/>
        <dbReference type="ChEBI" id="CHEBI:71302"/>
        <dbReference type="ChEBI" id="CHEBI:71310"/>
        <dbReference type="EC" id="2.7.7.77"/>
    </reaction>
</comment>
<feature type="binding site" evidence="8">
    <location>
        <position position="73"/>
    </location>
    <ligand>
        <name>GTP</name>
        <dbReference type="ChEBI" id="CHEBI:37565"/>
    </ligand>
</feature>
<dbReference type="InterPro" id="IPR025877">
    <property type="entry name" value="MobA-like_NTP_Trfase"/>
</dbReference>
<dbReference type="HAMAP" id="MF_00316">
    <property type="entry name" value="MobA"/>
    <property type="match status" value="1"/>
</dbReference>
<feature type="binding site" evidence="8">
    <location>
        <position position="108"/>
    </location>
    <ligand>
        <name>Mg(2+)</name>
        <dbReference type="ChEBI" id="CHEBI:18420"/>
    </ligand>
</feature>
<keyword evidence="12" id="KW-1185">Reference proteome</keyword>
<dbReference type="STRING" id="342108.amb2667"/>
<accession>Q2W3V4</accession>
<dbReference type="Gene3D" id="3.90.550.10">
    <property type="entry name" value="Spore Coat Polysaccharide Biosynthesis Protein SpsA, Chain A"/>
    <property type="match status" value="1"/>
</dbReference>
<evidence type="ECO:0000256" key="1">
    <source>
        <dbReference type="ARBA" id="ARBA00022490"/>
    </source>
</evidence>
<dbReference type="InterPro" id="IPR029044">
    <property type="entry name" value="Nucleotide-diphossugar_trans"/>
</dbReference>
<dbReference type="GO" id="GO:0005737">
    <property type="term" value="C:cytoplasm"/>
    <property type="evidence" value="ECO:0007669"/>
    <property type="project" value="UniProtKB-SubCell"/>
</dbReference>
<name>Q2W3V4_PARM1</name>
<organism evidence="11 12">
    <name type="scientific">Paramagnetospirillum magneticum (strain ATCC 700264 / AMB-1)</name>
    <name type="common">Magnetospirillum magneticum</name>
    <dbReference type="NCBI Taxonomy" id="342108"/>
    <lineage>
        <taxon>Bacteria</taxon>
        <taxon>Pseudomonadati</taxon>
        <taxon>Pseudomonadota</taxon>
        <taxon>Alphaproteobacteria</taxon>
        <taxon>Rhodospirillales</taxon>
        <taxon>Magnetospirillaceae</taxon>
        <taxon>Paramagnetospirillum</taxon>
    </lineage>
</organism>
<dbReference type="AlphaFoldDB" id="Q2W3V4"/>
<dbReference type="GO" id="GO:0046872">
    <property type="term" value="F:metal ion binding"/>
    <property type="evidence" value="ECO:0007669"/>
    <property type="project" value="UniProtKB-KW"/>
</dbReference>
<evidence type="ECO:0000256" key="4">
    <source>
        <dbReference type="ARBA" id="ARBA00022741"/>
    </source>
</evidence>
<evidence type="ECO:0000313" key="12">
    <source>
        <dbReference type="Proteomes" id="UP000007058"/>
    </source>
</evidence>
<evidence type="ECO:0000259" key="10">
    <source>
        <dbReference type="Pfam" id="PF12804"/>
    </source>
</evidence>
<dbReference type="EC" id="2.7.7.77" evidence="8"/>
<dbReference type="NCBIfam" id="NF011058">
    <property type="entry name" value="PRK14489.1-3"/>
    <property type="match status" value="1"/>
</dbReference>
<dbReference type="CDD" id="cd02503">
    <property type="entry name" value="MobA"/>
    <property type="match status" value="1"/>
</dbReference>
<dbReference type="GO" id="GO:0005525">
    <property type="term" value="F:GTP binding"/>
    <property type="evidence" value="ECO:0007669"/>
    <property type="project" value="UniProtKB-UniRule"/>
</dbReference>
<dbReference type="HOGENOM" id="CLU_723209_0_0_5"/>
<comment type="domain">
    <text evidence="8">The N-terminal domain determines nucleotide recognition and specific binding, while the C-terminal domain determines the specific binding to the target protein.</text>
</comment>
<feature type="binding site" evidence="8">
    <location>
        <begin position="14"/>
        <end position="16"/>
    </location>
    <ligand>
        <name>GTP</name>
        <dbReference type="ChEBI" id="CHEBI:37565"/>
    </ligand>
</feature>
<evidence type="ECO:0000313" key="11">
    <source>
        <dbReference type="EMBL" id="BAE51471.1"/>
    </source>
</evidence>
<dbReference type="SUPFAM" id="SSF53448">
    <property type="entry name" value="Nucleotide-diphospho-sugar transferases"/>
    <property type="match status" value="1"/>
</dbReference>
<keyword evidence="3 8" id="KW-0479">Metal-binding</keyword>
<feature type="binding site" evidence="8">
    <location>
        <position position="108"/>
    </location>
    <ligand>
        <name>GTP</name>
        <dbReference type="ChEBI" id="CHEBI:37565"/>
    </ligand>
</feature>
<evidence type="ECO:0000256" key="9">
    <source>
        <dbReference type="SAM" id="MobiDB-lite"/>
    </source>
</evidence>
<dbReference type="Proteomes" id="UP000007058">
    <property type="component" value="Chromosome"/>
</dbReference>
<dbReference type="GO" id="GO:0061603">
    <property type="term" value="F:molybdenum cofactor guanylyltransferase activity"/>
    <property type="evidence" value="ECO:0007669"/>
    <property type="project" value="UniProtKB-EC"/>
</dbReference>
<feature type="compositionally biased region" description="Basic and acidic residues" evidence="9">
    <location>
        <begin position="354"/>
        <end position="371"/>
    </location>
</feature>
<sequence length="382" mass="41901">MVPPASNAIAGLILAGGLSRRMGGGDKPLISVGGQSLLERVIDRLRPQVGPMVLNANGDPVRFADTTLPVVPDVLDGYGGPLVGVLTGLEWLRDHTFDVEWMVSVAADTPLFPDDLVDRLHKAAVEQNADIVVARSGEQAHPVFALWPLRLAAELRRAVVDEGMRKIDAWTERYRVAHVDWPTRPHDPFFNVNTPEDVMRLGMILDGTLPAEPPLSAETGIAVLVERRDGATQWIKDSWRPLEALVDAPEGGPWTLLRRDTGFEHYLAGGVKVVLHRSDITSYRYNLAGLEPRLYVVLRHTGEADMPVKVVMATIAPDEAQAMSESGEDMVDGVPLPRALFDWAMAFCACHPPDEPMRKRKRDKLDSDKVFGAKGRNASPGD</sequence>
<dbReference type="KEGG" id="mag:amb2667"/>
<keyword evidence="4 8" id="KW-0547">Nucleotide-binding</keyword>
<evidence type="ECO:0000256" key="3">
    <source>
        <dbReference type="ARBA" id="ARBA00022723"/>
    </source>
</evidence>
<dbReference type="PANTHER" id="PTHR19136">
    <property type="entry name" value="MOLYBDENUM COFACTOR GUANYLYLTRANSFERASE"/>
    <property type="match status" value="1"/>
</dbReference>
<dbReference type="InterPro" id="IPR013482">
    <property type="entry name" value="Molybde_CF_guanTrfase"/>
</dbReference>
<evidence type="ECO:0000256" key="7">
    <source>
        <dbReference type="ARBA" id="ARBA00023150"/>
    </source>
</evidence>
<feature type="domain" description="MobA-like NTP transferase" evidence="10">
    <location>
        <begin position="11"/>
        <end position="169"/>
    </location>
</feature>
<keyword evidence="2 8" id="KW-0808">Transferase</keyword>
<comment type="subunit">
    <text evidence="8">Monomer.</text>
</comment>
<keyword evidence="6 8" id="KW-0342">GTP-binding</keyword>
<keyword evidence="5 8" id="KW-0460">Magnesium</keyword>
<feature type="region of interest" description="Disordered" evidence="9">
    <location>
        <begin position="354"/>
        <end position="382"/>
    </location>
</feature>
<dbReference type="Pfam" id="PF11749">
    <property type="entry name" value="DUF3305"/>
    <property type="match status" value="1"/>
</dbReference>
<comment type="subcellular location">
    <subcellularLocation>
        <location evidence="8">Cytoplasm</location>
    </subcellularLocation>
</comment>
<protein>
    <recommendedName>
        <fullName evidence="8">Molybdenum cofactor guanylyltransferase</fullName>
        <shortName evidence="8">MoCo guanylyltransferase</shortName>
        <ecNumber evidence="8">2.7.7.77</ecNumber>
    </recommendedName>
    <alternativeName>
        <fullName evidence="8">GTP:molybdopterin guanylyltransferase</fullName>
    </alternativeName>
    <alternativeName>
        <fullName evidence="8">Mo-MPT guanylyltransferase</fullName>
    </alternativeName>
    <alternativeName>
        <fullName evidence="8">Molybdopterin guanylyltransferase</fullName>
    </alternativeName>
    <alternativeName>
        <fullName evidence="8">Molybdopterin-guanine dinucleotide synthase</fullName>
        <shortName evidence="8">MGD synthase</shortName>
    </alternativeName>
</protein>
<proteinExistence type="inferred from homology"/>
<evidence type="ECO:0000256" key="5">
    <source>
        <dbReference type="ARBA" id="ARBA00022842"/>
    </source>
</evidence>
<dbReference type="GO" id="GO:1902758">
    <property type="term" value="P:bis(molybdopterin guanine dinucleotide)molybdenum biosynthetic process"/>
    <property type="evidence" value="ECO:0007669"/>
    <property type="project" value="TreeGrafter"/>
</dbReference>
<feature type="binding site" evidence="8">
    <location>
        <position position="55"/>
    </location>
    <ligand>
        <name>GTP</name>
        <dbReference type="ChEBI" id="CHEBI:37565"/>
    </ligand>
</feature>
<comment type="cofactor">
    <cofactor evidence="8">
        <name>Mg(2+)</name>
        <dbReference type="ChEBI" id="CHEBI:18420"/>
    </cofactor>
</comment>
<feature type="binding site" evidence="8">
    <location>
        <position position="27"/>
    </location>
    <ligand>
        <name>GTP</name>
        <dbReference type="ChEBI" id="CHEBI:37565"/>
    </ligand>
</feature>
<keyword evidence="1 8" id="KW-0963">Cytoplasm</keyword>
<dbReference type="NCBIfam" id="TIGR02665">
    <property type="entry name" value="molyb_mobA"/>
    <property type="match status" value="1"/>
</dbReference>
<evidence type="ECO:0000256" key="6">
    <source>
        <dbReference type="ARBA" id="ARBA00023134"/>
    </source>
</evidence>
<evidence type="ECO:0000256" key="2">
    <source>
        <dbReference type="ARBA" id="ARBA00022679"/>
    </source>
</evidence>
<comment type="function">
    <text evidence="8">Transfers a GMP moiety from GTP to Mo-molybdopterin (Mo-MPT) cofactor (Moco or molybdenum cofactor) to form Mo-molybdopterin guanine dinucleotide (Mo-MGD) cofactor.</text>
</comment>
<evidence type="ECO:0000256" key="8">
    <source>
        <dbReference type="HAMAP-Rule" id="MF_00316"/>
    </source>
</evidence>